<sequence length="132" mass="13892">MIDLIGVPESAGQARAFVREALGRAHPVLDEVVLLVSELVTNSVTHSDSRGGGPVTLAISECDGAVHVEVVDAGSEREPQVRGDLYEEGGRGLFLVDAISDRWGMYRDGGGRVVWFAVRFRGAGASEAGAEG</sequence>
<comment type="caution">
    <text evidence="3">The sequence shown here is derived from an EMBL/GenBank/DDBJ whole genome shotgun (WGS) entry which is preliminary data.</text>
</comment>
<dbReference type="InterPro" id="IPR050267">
    <property type="entry name" value="Anti-sigma-factor_SerPK"/>
</dbReference>
<dbReference type="RefSeq" id="WP_380823983.1">
    <property type="nucleotide sequence ID" value="NZ_JBHTCG010000001.1"/>
</dbReference>
<gene>
    <name evidence="3" type="ORF">ACFQSB_02350</name>
</gene>
<evidence type="ECO:0000259" key="2">
    <source>
        <dbReference type="Pfam" id="PF13581"/>
    </source>
</evidence>
<evidence type="ECO:0000256" key="1">
    <source>
        <dbReference type="ARBA" id="ARBA00022527"/>
    </source>
</evidence>
<dbReference type="Proteomes" id="UP001596496">
    <property type="component" value="Unassembled WGS sequence"/>
</dbReference>
<name>A0ABW2NYS8_9ACTN</name>
<keyword evidence="3" id="KW-0067">ATP-binding</keyword>
<keyword evidence="1" id="KW-0723">Serine/threonine-protein kinase</keyword>
<proteinExistence type="predicted"/>
<reference evidence="4" key="1">
    <citation type="journal article" date="2019" name="Int. J. Syst. Evol. Microbiol.">
        <title>The Global Catalogue of Microorganisms (GCM) 10K type strain sequencing project: providing services to taxonomists for standard genome sequencing and annotation.</title>
        <authorList>
            <consortium name="The Broad Institute Genomics Platform"/>
            <consortium name="The Broad Institute Genome Sequencing Center for Infectious Disease"/>
            <person name="Wu L."/>
            <person name="Ma J."/>
        </authorList>
    </citation>
    <scope>NUCLEOTIDE SEQUENCE [LARGE SCALE GENOMIC DNA]</scope>
    <source>
        <strain evidence="4">CECT 7649</strain>
    </source>
</reference>
<dbReference type="EMBL" id="JBHTCG010000001">
    <property type="protein sequence ID" value="MFC7381030.1"/>
    <property type="molecule type" value="Genomic_DNA"/>
</dbReference>
<dbReference type="SUPFAM" id="SSF55874">
    <property type="entry name" value="ATPase domain of HSP90 chaperone/DNA topoisomerase II/histidine kinase"/>
    <property type="match status" value="1"/>
</dbReference>
<evidence type="ECO:0000313" key="3">
    <source>
        <dbReference type="EMBL" id="MFC7381030.1"/>
    </source>
</evidence>
<organism evidence="3 4">
    <name type="scientific">Sphaerisporangium rhizosphaerae</name>
    <dbReference type="NCBI Taxonomy" id="2269375"/>
    <lineage>
        <taxon>Bacteria</taxon>
        <taxon>Bacillati</taxon>
        <taxon>Actinomycetota</taxon>
        <taxon>Actinomycetes</taxon>
        <taxon>Streptosporangiales</taxon>
        <taxon>Streptosporangiaceae</taxon>
        <taxon>Sphaerisporangium</taxon>
    </lineage>
</organism>
<dbReference type="InterPro" id="IPR036890">
    <property type="entry name" value="HATPase_C_sf"/>
</dbReference>
<keyword evidence="3" id="KW-0547">Nucleotide-binding</keyword>
<dbReference type="CDD" id="cd16936">
    <property type="entry name" value="HATPase_RsbW-like"/>
    <property type="match status" value="1"/>
</dbReference>
<feature type="domain" description="Histidine kinase/HSP90-like ATPase" evidence="2">
    <location>
        <begin position="8"/>
        <end position="116"/>
    </location>
</feature>
<dbReference type="InterPro" id="IPR003594">
    <property type="entry name" value="HATPase_dom"/>
</dbReference>
<evidence type="ECO:0000313" key="4">
    <source>
        <dbReference type="Proteomes" id="UP001596496"/>
    </source>
</evidence>
<dbReference type="Gene3D" id="3.30.565.10">
    <property type="entry name" value="Histidine kinase-like ATPase, C-terminal domain"/>
    <property type="match status" value="1"/>
</dbReference>
<protein>
    <submittedName>
        <fullName evidence="3">ATP-binding protein</fullName>
    </submittedName>
</protein>
<keyword evidence="1" id="KW-0808">Transferase</keyword>
<keyword evidence="1" id="KW-0418">Kinase</keyword>
<dbReference type="GO" id="GO:0005524">
    <property type="term" value="F:ATP binding"/>
    <property type="evidence" value="ECO:0007669"/>
    <property type="project" value="UniProtKB-KW"/>
</dbReference>
<accession>A0ABW2NYS8</accession>
<dbReference type="Pfam" id="PF13581">
    <property type="entry name" value="HATPase_c_2"/>
    <property type="match status" value="1"/>
</dbReference>
<dbReference type="PANTHER" id="PTHR35526">
    <property type="entry name" value="ANTI-SIGMA-F FACTOR RSBW-RELATED"/>
    <property type="match status" value="1"/>
</dbReference>
<keyword evidence="4" id="KW-1185">Reference proteome</keyword>
<dbReference type="PANTHER" id="PTHR35526:SF3">
    <property type="entry name" value="ANTI-SIGMA-F FACTOR RSBW"/>
    <property type="match status" value="1"/>
</dbReference>